<dbReference type="GO" id="GO:0005737">
    <property type="term" value="C:cytoplasm"/>
    <property type="evidence" value="ECO:0007669"/>
    <property type="project" value="TreeGrafter"/>
</dbReference>
<dbReference type="eggNOG" id="KOG1145">
    <property type="taxonomic scope" value="Eukaryota"/>
</dbReference>
<proteinExistence type="inferred from homology"/>
<dbReference type="SUPFAM" id="SSF52540">
    <property type="entry name" value="P-loop containing nucleoside triphosphate hydrolases"/>
    <property type="match status" value="1"/>
</dbReference>
<dbReference type="OMA" id="TIVCYQI"/>
<dbReference type="FunFam" id="3.40.50.300:FF:000019">
    <property type="entry name" value="Translation initiation factor IF-2"/>
    <property type="match status" value="1"/>
</dbReference>
<evidence type="ECO:0000259" key="7">
    <source>
        <dbReference type="PROSITE" id="PS51722"/>
    </source>
</evidence>
<dbReference type="FunFam" id="3.40.50.10050:FF:000001">
    <property type="entry name" value="Translation initiation factor IF-2"/>
    <property type="match status" value="1"/>
</dbReference>
<keyword evidence="4" id="KW-0648">Protein biosynthesis</keyword>
<feature type="compositionally biased region" description="Pro residues" evidence="6">
    <location>
        <begin position="67"/>
        <end position="78"/>
    </location>
</feature>
<dbReference type="PROSITE" id="PS51722">
    <property type="entry name" value="G_TR_2"/>
    <property type="match status" value="1"/>
</dbReference>
<evidence type="ECO:0000313" key="8">
    <source>
        <dbReference type="EMBL" id="KJE91445.1"/>
    </source>
</evidence>
<evidence type="ECO:0000256" key="2">
    <source>
        <dbReference type="ARBA" id="ARBA00022540"/>
    </source>
</evidence>
<dbReference type="FunFam" id="2.40.30.10:FF:000008">
    <property type="entry name" value="Translation initiation factor IF-2"/>
    <property type="match status" value="1"/>
</dbReference>
<dbReference type="InterPro" id="IPR036925">
    <property type="entry name" value="TIF_IF2_dom3_sf"/>
</dbReference>
<dbReference type="RefSeq" id="XP_004349329.1">
    <property type="nucleotide sequence ID" value="XM_004349279.1"/>
</dbReference>
<dbReference type="CDD" id="cd01887">
    <property type="entry name" value="IF2_eIF5B"/>
    <property type="match status" value="1"/>
</dbReference>
<dbReference type="SUPFAM" id="SSF50447">
    <property type="entry name" value="Translation proteins"/>
    <property type="match status" value="1"/>
</dbReference>
<evidence type="ECO:0000256" key="6">
    <source>
        <dbReference type="SAM" id="MobiDB-lite"/>
    </source>
</evidence>
<dbReference type="Gene3D" id="3.40.50.10050">
    <property type="entry name" value="Translation initiation factor IF- 2, domain 3"/>
    <property type="match status" value="1"/>
</dbReference>
<evidence type="ECO:0000256" key="1">
    <source>
        <dbReference type="ARBA" id="ARBA00007733"/>
    </source>
</evidence>
<evidence type="ECO:0000256" key="4">
    <source>
        <dbReference type="ARBA" id="ARBA00022917"/>
    </source>
</evidence>
<keyword evidence="2 8" id="KW-0396">Initiation factor</keyword>
<dbReference type="InterPro" id="IPR015760">
    <property type="entry name" value="TIF_IF2"/>
</dbReference>
<evidence type="ECO:0000256" key="3">
    <source>
        <dbReference type="ARBA" id="ARBA00022741"/>
    </source>
</evidence>
<dbReference type="Pfam" id="PF11987">
    <property type="entry name" value="IF-2"/>
    <property type="match status" value="1"/>
</dbReference>
<dbReference type="InterPro" id="IPR005225">
    <property type="entry name" value="Small_GTP-bd"/>
</dbReference>
<dbReference type="Gene3D" id="2.40.30.10">
    <property type="entry name" value="Translation factors"/>
    <property type="match status" value="2"/>
</dbReference>
<dbReference type="FunCoup" id="A0A0D2WLI3">
    <property type="interactions" value="367"/>
</dbReference>
<accession>A0A0D2WLI3</accession>
<dbReference type="PANTHER" id="PTHR43381:SF20">
    <property type="entry name" value="TRANSLATION INITIATION FACTOR IF-2, MITOCHONDRIAL"/>
    <property type="match status" value="1"/>
</dbReference>
<dbReference type="STRING" id="595528.A0A0D2WLI3"/>
<dbReference type="SUPFAM" id="SSF52156">
    <property type="entry name" value="Initiation factor IF2/eIF5b, domain 3"/>
    <property type="match status" value="1"/>
</dbReference>
<dbReference type="EMBL" id="KE346362">
    <property type="protein sequence ID" value="KJE91445.1"/>
    <property type="molecule type" value="Genomic_DNA"/>
</dbReference>
<feature type="domain" description="Tr-type G" evidence="7">
    <location>
        <begin position="90"/>
        <end position="260"/>
    </location>
</feature>
<keyword evidence="5" id="KW-0342">GTP-binding</keyword>
<dbReference type="NCBIfam" id="TIGR00231">
    <property type="entry name" value="small_GTP"/>
    <property type="match status" value="1"/>
</dbReference>
<dbReference type="Proteomes" id="UP000008743">
    <property type="component" value="Unassembled WGS sequence"/>
</dbReference>
<evidence type="ECO:0000313" key="9">
    <source>
        <dbReference type="Proteomes" id="UP000008743"/>
    </source>
</evidence>
<organism evidence="8 9">
    <name type="scientific">Capsaspora owczarzaki (strain ATCC 30864)</name>
    <dbReference type="NCBI Taxonomy" id="595528"/>
    <lineage>
        <taxon>Eukaryota</taxon>
        <taxon>Filasterea</taxon>
        <taxon>Capsaspora</taxon>
    </lineage>
</organism>
<keyword evidence="9" id="KW-1185">Reference proteome</keyword>
<dbReference type="OrthoDB" id="361630at2759"/>
<feature type="region of interest" description="Disordered" evidence="6">
    <location>
        <begin position="62"/>
        <end position="92"/>
    </location>
</feature>
<keyword evidence="3" id="KW-0547">Nucleotide-binding</keyword>
<reference evidence="9" key="1">
    <citation type="submission" date="2011-02" db="EMBL/GenBank/DDBJ databases">
        <title>The Genome Sequence of Capsaspora owczarzaki ATCC 30864.</title>
        <authorList>
            <person name="Russ C."/>
            <person name="Cuomo C."/>
            <person name="Burger G."/>
            <person name="Gray M.W."/>
            <person name="Holland P.W.H."/>
            <person name="King N."/>
            <person name="Lang F.B.F."/>
            <person name="Roger A.J."/>
            <person name="Ruiz-Trillo I."/>
            <person name="Young S.K."/>
            <person name="Zeng Q."/>
            <person name="Gargeya S."/>
            <person name="Alvarado L."/>
            <person name="Berlin A."/>
            <person name="Chapman S.B."/>
            <person name="Chen Z."/>
            <person name="Freedman E."/>
            <person name="Gellesch M."/>
            <person name="Goldberg J."/>
            <person name="Griggs A."/>
            <person name="Gujja S."/>
            <person name="Heilman E."/>
            <person name="Heiman D."/>
            <person name="Howarth C."/>
            <person name="Mehta T."/>
            <person name="Neiman D."/>
            <person name="Pearson M."/>
            <person name="Roberts A."/>
            <person name="Saif S."/>
            <person name="Shea T."/>
            <person name="Shenoy N."/>
            <person name="Sisk P."/>
            <person name="Stolte C."/>
            <person name="Sykes S."/>
            <person name="White J."/>
            <person name="Yandava C."/>
            <person name="Haas B."/>
            <person name="Nusbaum C."/>
            <person name="Birren B."/>
        </authorList>
    </citation>
    <scope>NUCLEOTIDE SEQUENCE</scope>
    <source>
        <strain evidence="9">ATCC 30864</strain>
    </source>
</reference>
<feature type="region of interest" description="Disordered" evidence="6">
    <location>
        <begin position="358"/>
        <end position="385"/>
    </location>
</feature>
<dbReference type="InterPro" id="IPR027417">
    <property type="entry name" value="P-loop_NTPase"/>
</dbReference>
<dbReference type="GO" id="GO:0003743">
    <property type="term" value="F:translation initiation factor activity"/>
    <property type="evidence" value="ECO:0007669"/>
    <property type="project" value="UniProtKB-KW"/>
</dbReference>
<protein>
    <submittedName>
        <fullName evidence="8">Translation initiation factor IF-2</fullName>
    </submittedName>
</protein>
<sequence length="636" mass="68027">MVEIFRGMSAELLAQRLRVPFKQLQPVLQLLADEDADVSPASALSIETAELAALEYEFDAKIVSPPGAQPPPPPPPTRAPAMPTNPSRKPRPPVVTIMGHVDHGKTTLLDSLRKTSVAAGEAGGITQHIGAFKVPLPNGGAATFLDTPGHAAFSAMRSRGARATDIVILVVAADDGVMPQTVESIEHIRASRAPMIVAVTKCDMPMSNPKNVYQQLLKHGVHVEALGGSVQSVELAAPKGLGLSDLIENIAALTEQIAPEAEQDGPAEAIAIESKQREGMGMVVTCLVTQGILREGAILVSGTAFARVRRLSNDRGEAASEAFPSDPVEVVGWKHVVELGGHIVEVPSEDRAKRLVSVRASKKQSQQTSQAPNLASEGFSDQMSREDRRLRSVRLASHGRIVVAKRGIDAEATQHNVKEAEAAARAEPVSLNIVLKADVVGSMEAIAACLAGLPQSQVRVSVVRQDIGAITQSDIDIAAASDGVIITFSQPAPSKAIDTKARAAGVDIRSYNIIYKLLDDMKELMRSRLPSRTVEKTLGTANVLACFPHSRVPGLIAGVRVQTGSMLRKHNFSVTRKGQVIFSGKAVALRHVKQDVETLDRGGEGGLQLEKFGPFEIGDEIRCFELKEERPEIEEY</sequence>
<name>A0A0D2WLI3_CAPO3</name>
<dbReference type="Pfam" id="PF22042">
    <property type="entry name" value="EF-G_D2"/>
    <property type="match status" value="1"/>
</dbReference>
<dbReference type="AlphaFoldDB" id="A0A0D2WLI3"/>
<evidence type="ECO:0000256" key="5">
    <source>
        <dbReference type="ARBA" id="ARBA00023134"/>
    </source>
</evidence>
<comment type="similarity">
    <text evidence="1">Belongs to the TRAFAC class translation factor GTPase superfamily. Classic translation factor GTPase family. IF-2 subfamily.</text>
</comment>
<dbReference type="GO" id="GO:0005525">
    <property type="term" value="F:GTP binding"/>
    <property type="evidence" value="ECO:0007669"/>
    <property type="project" value="UniProtKB-KW"/>
</dbReference>
<dbReference type="InterPro" id="IPR009000">
    <property type="entry name" value="Transl_B-barrel_sf"/>
</dbReference>
<dbReference type="GO" id="GO:0003924">
    <property type="term" value="F:GTPase activity"/>
    <property type="evidence" value="ECO:0007669"/>
    <property type="project" value="InterPro"/>
</dbReference>
<dbReference type="Gene3D" id="3.40.50.300">
    <property type="entry name" value="P-loop containing nucleotide triphosphate hydrolases"/>
    <property type="match status" value="1"/>
</dbReference>
<gene>
    <name evidence="8" type="ORF">CAOG_002579</name>
</gene>
<dbReference type="InterPro" id="IPR000795">
    <property type="entry name" value="T_Tr_GTP-bd_dom"/>
</dbReference>
<dbReference type="PANTHER" id="PTHR43381">
    <property type="entry name" value="TRANSLATION INITIATION FACTOR IF-2-RELATED"/>
    <property type="match status" value="1"/>
</dbReference>
<dbReference type="PhylomeDB" id="A0A0D2WLI3"/>
<dbReference type="InterPro" id="IPR023115">
    <property type="entry name" value="TIF_IF2_dom3"/>
</dbReference>
<dbReference type="InParanoid" id="A0A0D2WLI3"/>
<dbReference type="InterPro" id="IPR053905">
    <property type="entry name" value="EF-G-like_DII"/>
</dbReference>
<dbReference type="Pfam" id="PF00009">
    <property type="entry name" value="GTP_EFTU"/>
    <property type="match status" value="1"/>
</dbReference>